<dbReference type="InterPro" id="IPR004960">
    <property type="entry name" value="LipA_acyltrans"/>
</dbReference>
<dbReference type="NCBIfam" id="NF006507">
    <property type="entry name" value="PRK08943.1"/>
    <property type="match status" value="1"/>
</dbReference>
<evidence type="ECO:0000256" key="3">
    <source>
        <dbReference type="ARBA" id="ARBA00022679"/>
    </source>
</evidence>
<dbReference type="RefSeq" id="WP_181257515.1">
    <property type="nucleotide sequence ID" value="NZ_CAWNTD010000135.1"/>
</dbReference>
<dbReference type="HAMAP" id="MF_01944">
    <property type="entry name" value="Lipid_A_LpxM"/>
    <property type="match status" value="1"/>
</dbReference>
<keyword evidence="5 6" id="KW-0012">Acyltransferase</keyword>
<comment type="caution">
    <text evidence="7">The sequence shown here is derived from an EMBL/GenBank/DDBJ whole genome shotgun (WGS) entry which is preliminary data.</text>
</comment>
<keyword evidence="2 6" id="KW-0997">Cell inner membrane</keyword>
<keyword evidence="6" id="KW-0812">Transmembrane</keyword>
<keyword evidence="4 6" id="KW-0472">Membrane</keyword>
<keyword evidence="6" id="KW-1133">Transmembrane helix</keyword>
<evidence type="ECO:0000256" key="5">
    <source>
        <dbReference type="ARBA" id="ARBA00023315"/>
    </source>
</evidence>
<dbReference type="EC" id="2.3.1.243" evidence="6"/>
<dbReference type="Proteomes" id="UP001569200">
    <property type="component" value="Unassembled WGS sequence"/>
</dbReference>
<evidence type="ECO:0000256" key="1">
    <source>
        <dbReference type="ARBA" id="ARBA00022475"/>
    </source>
</evidence>
<evidence type="ECO:0000313" key="7">
    <source>
        <dbReference type="EMBL" id="MEZ8180717.1"/>
    </source>
</evidence>
<dbReference type="PIRSF" id="PIRSF026649">
    <property type="entry name" value="MsbB"/>
    <property type="match status" value="1"/>
</dbReference>
<feature type="short sequence motif" description="HXXXXD motif" evidence="6">
    <location>
        <begin position="142"/>
        <end position="147"/>
    </location>
</feature>
<comment type="pathway">
    <text evidence="6">Bacterial outer membrane biogenesis; lipopolysaccharide biosynthesis.</text>
</comment>
<accession>A0ABV4LQI9</accession>
<sequence length="343" mass="39506">MMTQRNDFDPKAYNPTFNRSFLTPKFWGTWLGVILALPVALLPLRFHQWLARIIALKLSKSKKGPAHRTRVNFELCFPNLSFQEREQLIYKTLYTASVFVLRFSLLTLKSKSWLQEQCEFVGKENLTKHTDNGENVILLVPHSWAIDIPAVMLASMGLPVSAMAKKQKNPVSDWLMHRQRVQYGGRVYERSGGIKPFIKSVKDGYLGYYLPDQDHGAELSEFVSFFDTTKATLPGLSKLAKLSRAKIVPLFASIDPETGKYSLEVLPALELQSEEQADARAMNQAIETFVEPKPEQYMWILQLLYTQQDGTNFYNFFKPRYDSDWKVSSDNYTNHKKSEQDQK</sequence>
<proteinExistence type="inferred from homology"/>
<feature type="transmembrane region" description="Helical" evidence="6">
    <location>
        <begin position="26"/>
        <end position="44"/>
    </location>
</feature>
<keyword evidence="6" id="KW-0448">Lipopolysaccharide biosynthesis</keyword>
<dbReference type="NCBIfam" id="TIGR02208">
    <property type="entry name" value="lipid_A_msbB"/>
    <property type="match status" value="1"/>
</dbReference>
<evidence type="ECO:0000256" key="6">
    <source>
        <dbReference type="HAMAP-Rule" id="MF_01944"/>
    </source>
</evidence>
<protein>
    <recommendedName>
        <fullName evidence="6">Lipid A biosynthesis acyltransferase</fullName>
        <ecNumber evidence="6">2.3.1.243</ecNumber>
    </recommendedName>
    <alternativeName>
        <fullName evidence="6">Kdo(2)-lauroyl-lipid IV(A) acyltransferase</fullName>
    </alternativeName>
</protein>
<dbReference type="PANTHER" id="PTHR30606:SF4">
    <property type="entry name" value="LIPID A BIOSYNTHESIS MYRISTOYLTRANSFERASE"/>
    <property type="match status" value="1"/>
</dbReference>
<keyword evidence="8" id="KW-1185">Reference proteome</keyword>
<keyword evidence="3 6" id="KW-0808">Transferase</keyword>
<organism evidence="7 8">
    <name type="scientific">Vibrio splendidus</name>
    <dbReference type="NCBI Taxonomy" id="29497"/>
    <lineage>
        <taxon>Bacteria</taxon>
        <taxon>Pseudomonadati</taxon>
        <taxon>Pseudomonadota</taxon>
        <taxon>Gammaproteobacteria</taxon>
        <taxon>Vibrionales</taxon>
        <taxon>Vibrionaceae</taxon>
        <taxon>Vibrio</taxon>
    </lineage>
</organism>
<dbReference type="InterPro" id="IPR011921">
    <property type="entry name" value="Lipid_A_MsbB"/>
</dbReference>
<dbReference type="PANTHER" id="PTHR30606">
    <property type="entry name" value="LIPID A BIOSYNTHESIS LAUROYL ACYLTRANSFERASE"/>
    <property type="match status" value="1"/>
</dbReference>
<comment type="similarity">
    <text evidence="6">Belongs to the LpxL/LpxM/LpxP family. LpxM subfamily.</text>
</comment>
<dbReference type="EMBL" id="JBGOOW010000006">
    <property type="protein sequence ID" value="MEZ8180717.1"/>
    <property type="molecule type" value="Genomic_DNA"/>
</dbReference>
<dbReference type="GO" id="GO:0016746">
    <property type="term" value="F:acyltransferase activity"/>
    <property type="evidence" value="ECO:0007669"/>
    <property type="project" value="UniProtKB-KW"/>
</dbReference>
<gene>
    <name evidence="6 7" type="primary">lpxM</name>
    <name evidence="7" type="synonym">msbB</name>
    <name evidence="7" type="ORF">ACED33_08525</name>
</gene>
<dbReference type="Pfam" id="PF03279">
    <property type="entry name" value="Lip_A_acyltrans"/>
    <property type="match status" value="1"/>
</dbReference>
<comment type="catalytic activity">
    <reaction evidence="6">
        <text>an alpha-Kdo-(2-&gt;4)-alpha-Kdo-(2-&gt;6)-(acyl)-lipid IVA + a fatty acyl-[ACP] = an alpha-Kdo-(2-&gt;4)-alpha-Kdo-(2-&gt;6)-lipid A + holo-[ACP]</text>
        <dbReference type="Rhea" id="RHEA:69400"/>
        <dbReference type="Rhea" id="RHEA-COMP:9685"/>
        <dbReference type="Rhea" id="RHEA-COMP:14125"/>
        <dbReference type="ChEBI" id="CHEBI:64479"/>
        <dbReference type="ChEBI" id="CHEBI:138651"/>
        <dbReference type="ChEBI" id="CHEBI:176430"/>
        <dbReference type="ChEBI" id="CHEBI:176431"/>
        <dbReference type="EC" id="2.3.1.243"/>
    </reaction>
</comment>
<dbReference type="CDD" id="cd07984">
    <property type="entry name" value="LPLAT_LABLAT-like"/>
    <property type="match status" value="1"/>
</dbReference>
<evidence type="ECO:0000256" key="4">
    <source>
        <dbReference type="ARBA" id="ARBA00023136"/>
    </source>
</evidence>
<evidence type="ECO:0000313" key="8">
    <source>
        <dbReference type="Proteomes" id="UP001569200"/>
    </source>
</evidence>
<comment type="subcellular location">
    <subcellularLocation>
        <location evidence="6">Cell inner membrane</location>
        <topology evidence="6">Single-pass membrane protein</topology>
    </subcellularLocation>
</comment>
<comment type="pathway">
    <text evidence="6">Glycolipid biosynthesis; KDO(2)-lipid A biosynthesis; KDO(2)-lipid A from CMP-3-deoxy-D-manno-octulosonate and lipid IV(A): step 4/4.</text>
</comment>
<keyword evidence="1 6" id="KW-1003">Cell membrane</keyword>
<name>A0ABV4LQI9_VIBSP</name>
<evidence type="ECO:0000256" key="2">
    <source>
        <dbReference type="ARBA" id="ARBA00022519"/>
    </source>
</evidence>
<comment type="function">
    <text evidence="6">Catalyzes the transfer of an acyl chain from an acyl-[acyl-carrier-protein] (ACP) to a Kdo(2)-(acyl)-lipid IV(A) to form a Kdo(2)-lipid A.</text>
</comment>
<reference evidence="7 8" key="1">
    <citation type="submission" date="2024-06" db="EMBL/GenBank/DDBJ databases">
        <authorList>
            <person name="Steensen K."/>
            <person name="Seneca J."/>
            <person name="Bartlau N."/>
            <person name="Yu A.X."/>
            <person name="Polz M.F."/>
        </authorList>
    </citation>
    <scope>NUCLEOTIDE SEQUENCE [LARGE SCALE GENOMIC DNA]</scope>
    <source>
        <strain evidence="7 8">1F145</strain>
    </source>
</reference>